<gene>
    <name evidence="5" type="ORF">EWE75_19595</name>
</gene>
<keyword evidence="1" id="KW-1134">Transmembrane beta strand</keyword>
<evidence type="ECO:0000313" key="6">
    <source>
        <dbReference type="Proteomes" id="UP000292085"/>
    </source>
</evidence>
<feature type="chain" id="PRO_5020379557" description="TonB-dependent receptor plug domain-containing protein" evidence="3">
    <location>
        <begin position="24"/>
        <end position="405"/>
    </location>
</feature>
<dbReference type="InterPro" id="IPR037066">
    <property type="entry name" value="Plug_dom_sf"/>
</dbReference>
<feature type="domain" description="TonB-dependent receptor plug" evidence="4">
    <location>
        <begin position="94"/>
        <end position="200"/>
    </location>
</feature>
<feature type="region of interest" description="Disordered" evidence="2">
    <location>
        <begin position="25"/>
        <end position="58"/>
    </location>
</feature>
<evidence type="ECO:0000259" key="4">
    <source>
        <dbReference type="Pfam" id="PF07715"/>
    </source>
</evidence>
<dbReference type="InterPro" id="IPR012910">
    <property type="entry name" value="Plug_dom"/>
</dbReference>
<keyword evidence="3" id="KW-0732">Signal</keyword>
<organism evidence="5 6">
    <name type="scientific">Sphingomonas populi</name>
    <dbReference type="NCBI Taxonomy" id="2484750"/>
    <lineage>
        <taxon>Bacteria</taxon>
        <taxon>Pseudomonadati</taxon>
        <taxon>Pseudomonadota</taxon>
        <taxon>Alphaproteobacteria</taxon>
        <taxon>Sphingomonadales</taxon>
        <taxon>Sphingomonadaceae</taxon>
        <taxon>Sphingomonas</taxon>
    </lineage>
</organism>
<sequence>MGYRKQLLVTASAIAVLSAPVQAQQAPTPAGASGAPGTLGGAPNSSAVSPPAATAGGVPVTAQEPEAQAGARQSDEIVVTGSRIARRDYVASSPIVTQTAQAIQATGKVNIEDALNELPQFVPGQGANTNVSGGGGRATLNLRGLGEQRNLILLDGRRLPLASAFGIVDVNIIPNNILQGVEVISGGASAVYGSDAISGVVNFKTRQRVHGVEADAQYRLSDRGDAAQQDAAIAAGTDFAGGRGNALLTLSYTHRDELLGDAREFYKFGTPSGNIAGGAASFGSNLPTQSAVNGVFSRYGYATGTVANSSALGFNDNNSLYAIRGGYNAQVPGNYGLVNGSLSEFTAVNNTVIAPQDRYSAFGRVIPRFTDQNSRAQSRRPIDMIFQGWSTSLFQASQQWSTMSS</sequence>
<comment type="caution">
    <text evidence="5">The sequence shown here is derived from an EMBL/GenBank/DDBJ whole genome shotgun (WGS) entry which is preliminary data.</text>
</comment>
<dbReference type="AlphaFoldDB" id="A0A4Q6XM61"/>
<protein>
    <recommendedName>
        <fullName evidence="4">TonB-dependent receptor plug domain-containing protein</fullName>
    </recommendedName>
</protein>
<dbReference type="PANTHER" id="PTHR47234">
    <property type="match status" value="1"/>
</dbReference>
<proteinExistence type="inferred from homology"/>
<dbReference type="GO" id="GO:0009279">
    <property type="term" value="C:cell outer membrane"/>
    <property type="evidence" value="ECO:0007669"/>
    <property type="project" value="UniProtKB-SubCell"/>
</dbReference>
<dbReference type="SUPFAM" id="SSF56935">
    <property type="entry name" value="Porins"/>
    <property type="match status" value="1"/>
</dbReference>
<dbReference type="EMBL" id="SGIS01000038">
    <property type="protein sequence ID" value="RZF61123.1"/>
    <property type="molecule type" value="Genomic_DNA"/>
</dbReference>
<comment type="subcellular location">
    <subcellularLocation>
        <location evidence="1">Cell outer membrane</location>
        <topology evidence="1">Multi-pass membrane protein</topology>
    </subcellularLocation>
</comment>
<keyword evidence="1" id="KW-0813">Transport</keyword>
<reference evidence="5 6" key="1">
    <citation type="submission" date="2019-02" db="EMBL/GenBank/DDBJ databases">
        <authorList>
            <person name="Li Y."/>
        </authorList>
    </citation>
    <scope>NUCLEOTIDE SEQUENCE [LARGE SCALE GENOMIC DNA]</scope>
    <source>
        <strain evidence="5 6">3-7</strain>
    </source>
</reference>
<evidence type="ECO:0000256" key="1">
    <source>
        <dbReference type="PROSITE-ProRule" id="PRU01360"/>
    </source>
</evidence>
<evidence type="ECO:0000256" key="3">
    <source>
        <dbReference type="SAM" id="SignalP"/>
    </source>
</evidence>
<comment type="similarity">
    <text evidence="1">Belongs to the TonB-dependent receptor family.</text>
</comment>
<accession>A0A4Q6XM61</accession>
<keyword evidence="1" id="KW-0812">Transmembrane</keyword>
<name>A0A4Q6XM61_9SPHN</name>
<evidence type="ECO:0000313" key="5">
    <source>
        <dbReference type="EMBL" id="RZF61123.1"/>
    </source>
</evidence>
<dbReference type="Pfam" id="PF07715">
    <property type="entry name" value="Plug"/>
    <property type="match status" value="1"/>
</dbReference>
<keyword evidence="6" id="KW-1185">Reference proteome</keyword>
<keyword evidence="1" id="KW-0472">Membrane</keyword>
<dbReference type="Proteomes" id="UP000292085">
    <property type="component" value="Unassembled WGS sequence"/>
</dbReference>
<dbReference type="OrthoDB" id="7051241at2"/>
<dbReference type="Gene3D" id="2.170.130.10">
    <property type="entry name" value="TonB-dependent receptor, plug domain"/>
    <property type="match status" value="1"/>
</dbReference>
<dbReference type="PROSITE" id="PS52016">
    <property type="entry name" value="TONB_DEPENDENT_REC_3"/>
    <property type="match status" value="1"/>
</dbReference>
<dbReference type="PANTHER" id="PTHR47234:SF3">
    <property type="entry name" value="SECRETIN_TONB SHORT N-TERMINAL DOMAIN-CONTAINING PROTEIN"/>
    <property type="match status" value="1"/>
</dbReference>
<dbReference type="InterPro" id="IPR039426">
    <property type="entry name" value="TonB-dep_rcpt-like"/>
</dbReference>
<evidence type="ECO:0000256" key="2">
    <source>
        <dbReference type="SAM" id="MobiDB-lite"/>
    </source>
</evidence>
<keyword evidence="1" id="KW-0998">Cell outer membrane</keyword>
<feature type="signal peptide" evidence="3">
    <location>
        <begin position="1"/>
        <end position="23"/>
    </location>
</feature>